<keyword evidence="5" id="KW-0175">Coiled coil</keyword>
<evidence type="ECO:0000256" key="5">
    <source>
        <dbReference type="SAM" id="Coils"/>
    </source>
</evidence>
<feature type="compositionally biased region" description="Polar residues" evidence="6">
    <location>
        <begin position="83"/>
        <end position="92"/>
    </location>
</feature>
<dbReference type="PANTHER" id="PTHR24198">
    <property type="entry name" value="ANKYRIN REPEAT AND PROTEIN KINASE DOMAIN-CONTAINING PROTEIN"/>
    <property type="match status" value="1"/>
</dbReference>
<dbReference type="InterPro" id="IPR036770">
    <property type="entry name" value="Ankyrin_rpt-contain_sf"/>
</dbReference>
<feature type="repeat" description="ANK" evidence="4">
    <location>
        <begin position="793"/>
        <end position="815"/>
    </location>
</feature>
<dbReference type="InterPro" id="IPR011992">
    <property type="entry name" value="EF-hand-dom_pair"/>
</dbReference>
<dbReference type="Gene3D" id="1.25.40.20">
    <property type="entry name" value="Ankyrin repeat-containing domain"/>
    <property type="match status" value="4"/>
</dbReference>
<dbReference type="GO" id="GO:0005509">
    <property type="term" value="F:calcium ion binding"/>
    <property type="evidence" value="ECO:0007669"/>
    <property type="project" value="InterPro"/>
</dbReference>
<evidence type="ECO:0000313" key="9">
    <source>
        <dbReference type="Proteomes" id="UP000039865"/>
    </source>
</evidence>
<dbReference type="Pfam" id="PF13499">
    <property type="entry name" value="EF-hand_7"/>
    <property type="match status" value="1"/>
</dbReference>
<evidence type="ECO:0000313" key="8">
    <source>
        <dbReference type="EMBL" id="CDW79967.1"/>
    </source>
</evidence>
<dbReference type="AlphaFoldDB" id="A0A078AEQ6"/>
<dbReference type="PROSITE" id="PS50297">
    <property type="entry name" value="ANK_REP_REGION"/>
    <property type="match status" value="2"/>
</dbReference>
<dbReference type="PROSITE" id="PS50088">
    <property type="entry name" value="ANK_REPEAT"/>
    <property type="match status" value="4"/>
</dbReference>
<dbReference type="InParanoid" id="A0A078AEQ6"/>
<dbReference type="EMBL" id="CCKQ01008507">
    <property type="protein sequence ID" value="CDW79967.1"/>
    <property type="molecule type" value="Genomic_DNA"/>
</dbReference>
<dbReference type="InterPro" id="IPR002110">
    <property type="entry name" value="Ankyrin_rpt"/>
</dbReference>
<dbReference type="Pfam" id="PF12796">
    <property type="entry name" value="Ank_2"/>
    <property type="match status" value="1"/>
</dbReference>
<dbReference type="PANTHER" id="PTHR24198:SF165">
    <property type="entry name" value="ANKYRIN REPEAT-CONTAINING PROTEIN-RELATED"/>
    <property type="match status" value="1"/>
</dbReference>
<feature type="compositionally biased region" description="Low complexity" evidence="6">
    <location>
        <begin position="148"/>
        <end position="161"/>
    </location>
</feature>
<dbReference type="Proteomes" id="UP000039865">
    <property type="component" value="Unassembled WGS sequence"/>
</dbReference>
<feature type="repeat" description="ANK" evidence="4">
    <location>
        <begin position="566"/>
        <end position="598"/>
    </location>
</feature>
<feature type="compositionally biased region" description="Basic and acidic residues" evidence="6">
    <location>
        <begin position="66"/>
        <end position="82"/>
    </location>
</feature>
<evidence type="ECO:0000256" key="2">
    <source>
        <dbReference type="ARBA" id="ARBA00022837"/>
    </source>
</evidence>
<feature type="coiled-coil region" evidence="5">
    <location>
        <begin position="1028"/>
        <end position="1061"/>
    </location>
</feature>
<feature type="compositionally biased region" description="Polar residues" evidence="6">
    <location>
        <begin position="39"/>
        <end position="59"/>
    </location>
</feature>
<dbReference type="PROSITE" id="PS00018">
    <property type="entry name" value="EF_HAND_1"/>
    <property type="match status" value="1"/>
</dbReference>
<feature type="compositionally biased region" description="Low complexity" evidence="6">
    <location>
        <begin position="109"/>
        <end position="121"/>
    </location>
</feature>
<name>A0A078AEQ6_STYLE</name>
<sequence>MESQSKITRTKLVENSRQKFYENLNQHYKDNKDAPSIQAPLTQSIQNLNKKPPTNQRLPSATKKPVTKETNPKTDTFKRQDSQTETMKSQAAKSAVEKKAPRPQSTTKNSRAARADSNSSRQLNKDLAGFSQNSSKRDLKQEGQAKENLTNNKLNVNMNTNQDQKKTAPSFSTKMPYSNIAANKDGDLSASISINNATQITKKSTGFREQLIEQIKENIGNPKKLQELQQRNTHLKVDFQQLIHQAKVQILKDNKTKAAVSTVDEEIAKRIENSRKLLARLRAVKPSPPYANSILQSAINNKSRIIEAHLSTMNDDIKKYQINQLDEEHARSAVFYAAFYGSVEAIELLAASDANLNLTDKYHRTPLHYAAMNDNKKIIEAVFMGFKQQGKPIKIHGQVDEDSNSPTKSVPKATFTPFKGLHDKMDEERKKAENLKQLQKQWEEEENKMGDDFEDEDNGGFEIEDDQQDQFKESFKVQIESPAQGKTGNMMNGLGNFFTQKAVLDVQDEKKDTMYEEMNKIDKLYIPQSELKKKTPKKNDQPSEEDEFIGVPQVSLNGIINFRDLNGRTALHVAVAFNNKNAVETLLFLNANPLIEDKFGQRPVEFALDDAIRDLLQNKMIRATNPVLVPTLKIKPLRGNPNQNLSIKPRKMSQVSSQSMQSSVMRKDKNQATLQQFPLEIKDLRVVLKEKVIISKIGIENDNYLQHAIKNKGFEACLYLLQEIGGFEFSYKNSVGNTVLHLAIKTNQYQYVKMLFVKQVEDMQKHLQSNRPDDLYGLINEQALRLLDKINNKGMTPLLMAVDQGNFEIFRLLLEIYYYNDSISKPEQKLLPKIINLKDDKSDTCLLKAVKSKQTEMIYSLLQLGNSIINYEVLLETDSVKRNILHYATINANKDMIKILVKLDSDRMEMRLANDSKKKTPQNYDQSSSMTECFNTIWDYAKEGNLRKLKLSIDSGKFEVNEQTPWRKDTPLHVAVRVQQLEVIKCLIYDYDADINIQNNLGKSPIQMANALKDEPTQIAITGLLNKLHTSTKVIKNLQARREKEEDRLRQIEEINRLRRLLNDKIQERGLDLARVFKMFDKNGDEVFSPMEFELAFVALDIDISKADLRRFISLTDTNKDGRVDFKEFYAMLNKESQVNDLDNIGKESEVDFDASIEEIEDN</sequence>
<dbReference type="SUPFAM" id="SSF48403">
    <property type="entry name" value="Ankyrin repeat"/>
    <property type="match status" value="2"/>
</dbReference>
<keyword evidence="2" id="KW-0106">Calcium</keyword>
<dbReference type="OrthoDB" id="296285at2759"/>
<dbReference type="CDD" id="cd00051">
    <property type="entry name" value="EFh"/>
    <property type="match status" value="1"/>
</dbReference>
<dbReference type="SMART" id="SM00054">
    <property type="entry name" value="EFh"/>
    <property type="match status" value="2"/>
</dbReference>
<organism evidence="8 9">
    <name type="scientific">Stylonychia lemnae</name>
    <name type="common">Ciliate</name>
    <dbReference type="NCBI Taxonomy" id="5949"/>
    <lineage>
        <taxon>Eukaryota</taxon>
        <taxon>Sar</taxon>
        <taxon>Alveolata</taxon>
        <taxon>Ciliophora</taxon>
        <taxon>Intramacronucleata</taxon>
        <taxon>Spirotrichea</taxon>
        <taxon>Stichotrichia</taxon>
        <taxon>Sporadotrichida</taxon>
        <taxon>Oxytrichidae</taxon>
        <taxon>Stylonychinae</taxon>
        <taxon>Stylonychia</taxon>
    </lineage>
</organism>
<keyword evidence="3 4" id="KW-0040">ANK repeat</keyword>
<evidence type="ECO:0000259" key="7">
    <source>
        <dbReference type="PROSITE" id="PS50222"/>
    </source>
</evidence>
<dbReference type="SUPFAM" id="SSF47473">
    <property type="entry name" value="EF-hand"/>
    <property type="match status" value="1"/>
</dbReference>
<keyword evidence="1" id="KW-0677">Repeat</keyword>
<gene>
    <name evidence="8" type="primary">Contig7433.g7945</name>
    <name evidence="8" type="ORF">STYLEM_8959</name>
</gene>
<dbReference type="InterPro" id="IPR018247">
    <property type="entry name" value="EF_Hand_1_Ca_BS"/>
</dbReference>
<evidence type="ECO:0000256" key="4">
    <source>
        <dbReference type="PROSITE-ProRule" id="PRU00023"/>
    </source>
</evidence>
<evidence type="ECO:0000256" key="1">
    <source>
        <dbReference type="ARBA" id="ARBA00022737"/>
    </source>
</evidence>
<dbReference type="Pfam" id="PF00023">
    <property type="entry name" value="Ank"/>
    <property type="match status" value="2"/>
</dbReference>
<dbReference type="Gene3D" id="1.10.238.10">
    <property type="entry name" value="EF-hand"/>
    <property type="match status" value="1"/>
</dbReference>
<evidence type="ECO:0000256" key="3">
    <source>
        <dbReference type="ARBA" id="ARBA00023043"/>
    </source>
</evidence>
<dbReference type="SMART" id="SM00248">
    <property type="entry name" value="ANK"/>
    <property type="match status" value="10"/>
</dbReference>
<feature type="region of interest" description="Disordered" evidence="6">
    <location>
        <begin position="26"/>
        <end position="174"/>
    </location>
</feature>
<feature type="repeat" description="ANK" evidence="4">
    <location>
        <begin position="329"/>
        <end position="361"/>
    </location>
</feature>
<dbReference type="PROSITE" id="PS50222">
    <property type="entry name" value="EF_HAND_2"/>
    <property type="match status" value="2"/>
</dbReference>
<dbReference type="InterPro" id="IPR002048">
    <property type="entry name" value="EF_hand_dom"/>
</dbReference>
<proteinExistence type="predicted"/>
<feature type="domain" description="EF-hand" evidence="7">
    <location>
        <begin position="1104"/>
        <end position="1139"/>
    </location>
</feature>
<accession>A0A078AEQ6</accession>
<feature type="repeat" description="ANK" evidence="4">
    <location>
        <begin position="967"/>
        <end position="1000"/>
    </location>
</feature>
<evidence type="ECO:0000256" key="6">
    <source>
        <dbReference type="SAM" id="MobiDB-lite"/>
    </source>
</evidence>
<protein>
    <submittedName>
        <fullName evidence="8">Ankyrin repeat</fullName>
    </submittedName>
</protein>
<keyword evidence="9" id="KW-1185">Reference proteome</keyword>
<reference evidence="8 9" key="1">
    <citation type="submission" date="2014-06" db="EMBL/GenBank/DDBJ databases">
        <authorList>
            <person name="Swart Estienne"/>
        </authorList>
    </citation>
    <scope>NUCLEOTIDE SEQUENCE [LARGE SCALE GENOMIC DNA]</scope>
    <source>
        <strain evidence="8 9">130c</strain>
    </source>
</reference>
<feature type="compositionally biased region" description="Basic and acidic residues" evidence="6">
    <location>
        <begin position="135"/>
        <end position="145"/>
    </location>
</feature>
<feature type="domain" description="EF-hand" evidence="7">
    <location>
        <begin position="1068"/>
        <end position="1103"/>
    </location>
</feature>
<feature type="coiled-coil region" evidence="5">
    <location>
        <begin position="418"/>
        <end position="448"/>
    </location>
</feature>
<feature type="region of interest" description="Disordered" evidence="6">
    <location>
        <begin position="397"/>
        <end position="418"/>
    </location>
</feature>